<comment type="cofactor">
    <cofactor evidence="1">
        <name>pyridoxal 5'-phosphate</name>
        <dbReference type="ChEBI" id="CHEBI:597326"/>
    </cofactor>
</comment>
<gene>
    <name evidence="5" type="ORF">NP603_02065</name>
</gene>
<dbReference type="Pfam" id="PF00291">
    <property type="entry name" value="PALP"/>
    <property type="match status" value="1"/>
</dbReference>
<name>A0ABT1UDG5_9GAMM</name>
<evidence type="ECO:0000256" key="2">
    <source>
        <dbReference type="ARBA" id="ARBA00008639"/>
    </source>
</evidence>
<reference evidence="5 6" key="1">
    <citation type="submission" date="2022-07" db="EMBL/GenBank/DDBJ databases">
        <title>Methylomonas rivi sp. nov., Methylomonas rosea sp. nov., Methylomonas aureus sp. nov. and Methylomonas subterranea sp. nov., four novel methanotrophs isolated from a freshwater creek and the deep terrestrial subsurface.</title>
        <authorList>
            <person name="Abin C."/>
            <person name="Sankaranarayanan K."/>
            <person name="Garner C."/>
            <person name="Sindelar R."/>
            <person name="Kotary K."/>
            <person name="Garner R."/>
            <person name="Barclay S."/>
            <person name="Lawson P."/>
            <person name="Krumholz L."/>
        </authorList>
    </citation>
    <scope>NUCLEOTIDE SEQUENCE [LARGE SCALE GENOMIC DNA]</scope>
    <source>
        <strain evidence="5 6">SURF-1</strain>
    </source>
</reference>
<dbReference type="PANTHER" id="PTHR43780:SF2">
    <property type="entry name" value="1-AMINOCYCLOPROPANE-1-CARBOXYLATE DEAMINASE-RELATED"/>
    <property type="match status" value="1"/>
</dbReference>
<organism evidence="5 6">
    <name type="scientific">Methylomonas aurea</name>
    <dbReference type="NCBI Taxonomy" id="2952224"/>
    <lineage>
        <taxon>Bacteria</taxon>
        <taxon>Pseudomonadati</taxon>
        <taxon>Pseudomonadota</taxon>
        <taxon>Gammaproteobacteria</taxon>
        <taxon>Methylococcales</taxon>
        <taxon>Methylococcaceae</taxon>
        <taxon>Methylomonas</taxon>
    </lineage>
</organism>
<feature type="domain" description="Tryptophan synthase beta chain-like PALP" evidence="4">
    <location>
        <begin position="17"/>
        <end position="298"/>
    </location>
</feature>
<evidence type="ECO:0000256" key="1">
    <source>
        <dbReference type="ARBA" id="ARBA00001933"/>
    </source>
</evidence>
<protein>
    <submittedName>
        <fullName evidence="5">Pyridoxal-phosphate dependent enzyme</fullName>
    </submittedName>
</protein>
<keyword evidence="3" id="KW-0663">Pyridoxal phosphate</keyword>
<evidence type="ECO:0000259" key="4">
    <source>
        <dbReference type="Pfam" id="PF00291"/>
    </source>
</evidence>
<dbReference type="RefSeq" id="WP_256609267.1">
    <property type="nucleotide sequence ID" value="NZ_JANIBM010000002.1"/>
</dbReference>
<dbReference type="EMBL" id="JANIBM010000002">
    <property type="protein sequence ID" value="MCQ8179883.1"/>
    <property type="molecule type" value="Genomic_DNA"/>
</dbReference>
<dbReference type="SUPFAM" id="SSF53686">
    <property type="entry name" value="Tryptophan synthase beta subunit-like PLP-dependent enzymes"/>
    <property type="match status" value="1"/>
</dbReference>
<dbReference type="Gene3D" id="3.40.50.1100">
    <property type="match status" value="2"/>
</dbReference>
<proteinExistence type="inferred from homology"/>
<dbReference type="InterPro" id="IPR036052">
    <property type="entry name" value="TrpB-like_PALP_sf"/>
</dbReference>
<dbReference type="Proteomes" id="UP001524569">
    <property type="component" value="Unassembled WGS sequence"/>
</dbReference>
<comment type="caution">
    <text evidence="5">The sequence shown here is derived from an EMBL/GenBank/DDBJ whole genome shotgun (WGS) entry which is preliminary data.</text>
</comment>
<evidence type="ECO:0000313" key="6">
    <source>
        <dbReference type="Proteomes" id="UP001524569"/>
    </source>
</evidence>
<dbReference type="InterPro" id="IPR027278">
    <property type="entry name" value="ACCD_DCysDesulf"/>
</dbReference>
<dbReference type="InterPro" id="IPR001926">
    <property type="entry name" value="TrpB-like_PALP"/>
</dbReference>
<keyword evidence="6" id="KW-1185">Reference proteome</keyword>
<accession>A0ABT1UDG5</accession>
<dbReference type="PIRSF" id="PIRSF006278">
    <property type="entry name" value="ACCD_DCysDesulf"/>
    <property type="match status" value="1"/>
</dbReference>
<sequence length="307" mass="33140">MSGLHSRLQAFQTQLQPSPLTRVDDPIVSGRGIQLWLKRDDLLHPVVSGNKWRKLKYILNDALYRGADTVLSMGGAYSNHLHALAFAGRALGLNTVGYIRGERPPELNPTLRDLVAWGMELRFLSRQHYRQLRAFRASGSLPGLKPGEYWLPEGGAMATALQGVAESVAEIDIGFDTLAVACGTGTTLAGLIGAAPPGTELIGVAALKGGEFLIEDIQSLLDSSGAANDAAWRIVTEYHCGGFAKTTPHLLDFIADFQRRHAIELEPVYTGKLLYALYDLIARGHFPAGHRIVAVHSGGLQGKRGNG</sequence>
<evidence type="ECO:0000313" key="5">
    <source>
        <dbReference type="EMBL" id="MCQ8179883.1"/>
    </source>
</evidence>
<dbReference type="PANTHER" id="PTHR43780">
    <property type="entry name" value="1-AMINOCYCLOPROPANE-1-CARBOXYLATE DEAMINASE-RELATED"/>
    <property type="match status" value="1"/>
</dbReference>
<evidence type="ECO:0000256" key="3">
    <source>
        <dbReference type="ARBA" id="ARBA00022898"/>
    </source>
</evidence>
<comment type="similarity">
    <text evidence="2">Belongs to the ACC deaminase/D-cysteine desulfhydrase family.</text>
</comment>